<keyword evidence="1" id="KW-0808">Transferase</keyword>
<dbReference type="PANTHER" id="PTHR35526">
    <property type="entry name" value="ANTI-SIGMA-F FACTOR RSBW-RELATED"/>
    <property type="match status" value="1"/>
</dbReference>
<name>A0ABU2MPZ0_9ACTN</name>
<keyword evidence="3" id="KW-0547">Nucleotide-binding</keyword>
<reference evidence="4" key="1">
    <citation type="submission" date="2023-07" db="EMBL/GenBank/DDBJ databases">
        <title>30 novel species of actinomycetes from the DSMZ collection.</title>
        <authorList>
            <person name="Nouioui I."/>
        </authorList>
    </citation>
    <scope>NUCLEOTIDE SEQUENCE [LARGE SCALE GENOMIC DNA]</scope>
    <source>
        <strain evidence="4">DSM 44938</strain>
    </source>
</reference>
<dbReference type="CDD" id="cd16936">
    <property type="entry name" value="HATPase_RsbW-like"/>
    <property type="match status" value="1"/>
</dbReference>
<dbReference type="RefSeq" id="WP_311703811.1">
    <property type="nucleotide sequence ID" value="NZ_JAVREL010000003.1"/>
</dbReference>
<dbReference type="Gene3D" id="3.30.565.10">
    <property type="entry name" value="Histidine kinase-like ATPase, C-terminal domain"/>
    <property type="match status" value="1"/>
</dbReference>
<dbReference type="Proteomes" id="UP001183246">
    <property type="component" value="Unassembled WGS sequence"/>
</dbReference>
<proteinExistence type="predicted"/>
<organism evidence="3 4">
    <name type="scientific">Streptomyces litchfieldiae</name>
    <dbReference type="NCBI Taxonomy" id="3075543"/>
    <lineage>
        <taxon>Bacteria</taxon>
        <taxon>Bacillati</taxon>
        <taxon>Actinomycetota</taxon>
        <taxon>Actinomycetes</taxon>
        <taxon>Kitasatosporales</taxon>
        <taxon>Streptomycetaceae</taxon>
        <taxon>Streptomyces</taxon>
    </lineage>
</organism>
<dbReference type="GO" id="GO:0005524">
    <property type="term" value="F:ATP binding"/>
    <property type="evidence" value="ECO:0007669"/>
    <property type="project" value="UniProtKB-KW"/>
</dbReference>
<evidence type="ECO:0000313" key="3">
    <source>
        <dbReference type="EMBL" id="MDT0342699.1"/>
    </source>
</evidence>
<comment type="caution">
    <text evidence="3">The sequence shown here is derived from an EMBL/GenBank/DDBJ whole genome shotgun (WGS) entry which is preliminary data.</text>
</comment>
<evidence type="ECO:0000259" key="2">
    <source>
        <dbReference type="Pfam" id="PF13581"/>
    </source>
</evidence>
<dbReference type="InterPro" id="IPR050267">
    <property type="entry name" value="Anti-sigma-factor_SerPK"/>
</dbReference>
<dbReference type="EMBL" id="JAVREL010000003">
    <property type="protein sequence ID" value="MDT0342699.1"/>
    <property type="molecule type" value="Genomic_DNA"/>
</dbReference>
<keyword evidence="1" id="KW-0418">Kinase</keyword>
<feature type="domain" description="Histidine kinase/HSP90-like ATPase" evidence="2">
    <location>
        <begin position="36"/>
        <end position="139"/>
    </location>
</feature>
<dbReference type="Pfam" id="PF13581">
    <property type="entry name" value="HATPase_c_2"/>
    <property type="match status" value="1"/>
</dbReference>
<gene>
    <name evidence="3" type="ORF">RM590_08685</name>
</gene>
<evidence type="ECO:0000256" key="1">
    <source>
        <dbReference type="ARBA" id="ARBA00022527"/>
    </source>
</evidence>
<keyword evidence="4" id="KW-1185">Reference proteome</keyword>
<dbReference type="InterPro" id="IPR003594">
    <property type="entry name" value="HATPase_dom"/>
</dbReference>
<dbReference type="InterPro" id="IPR036890">
    <property type="entry name" value="HATPase_C_sf"/>
</dbReference>
<dbReference type="PANTHER" id="PTHR35526:SF3">
    <property type="entry name" value="ANTI-SIGMA-F FACTOR RSBW"/>
    <property type="match status" value="1"/>
</dbReference>
<sequence length="147" mass="15829">MPVYAAAHSRVLEAPMHLEQQHGDGSSVATRFDRVPNSVPSARRWVREIFCQAGADGDLIDVVLLLVSEVVTNAVVHGAGDELTVAVHPDLSVAVWDASSEMPQRRVADPAEVRGRGLELLDALAPGYRVYSDPLGGKVVHFAPKGW</sequence>
<evidence type="ECO:0000313" key="4">
    <source>
        <dbReference type="Proteomes" id="UP001183246"/>
    </source>
</evidence>
<accession>A0ABU2MPZ0</accession>
<keyword evidence="1" id="KW-0723">Serine/threonine-protein kinase</keyword>
<protein>
    <submittedName>
        <fullName evidence="3">ATP-binding protein</fullName>
    </submittedName>
</protein>
<keyword evidence="3" id="KW-0067">ATP-binding</keyword>